<dbReference type="Proteomes" id="UP001549047">
    <property type="component" value="Unassembled WGS sequence"/>
</dbReference>
<evidence type="ECO:0000313" key="1">
    <source>
        <dbReference type="EMBL" id="MET3611770.1"/>
    </source>
</evidence>
<comment type="caution">
    <text evidence="1">The sequence shown here is derived from an EMBL/GenBank/DDBJ whole genome shotgun (WGS) entry which is preliminary data.</text>
</comment>
<dbReference type="RefSeq" id="WP_354554024.1">
    <property type="nucleotide sequence ID" value="NZ_JBEPMB010000001.1"/>
</dbReference>
<dbReference type="Gene3D" id="1.10.260.40">
    <property type="entry name" value="lambda repressor-like DNA-binding domains"/>
    <property type="match status" value="1"/>
</dbReference>
<dbReference type="InterPro" id="IPR001387">
    <property type="entry name" value="Cro/C1-type_HTH"/>
</dbReference>
<gene>
    <name evidence="1" type="ORF">ABID16_000075</name>
</gene>
<evidence type="ECO:0000313" key="2">
    <source>
        <dbReference type="Proteomes" id="UP001549047"/>
    </source>
</evidence>
<keyword evidence="2" id="KW-1185">Reference proteome</keyword>
<name>A0ABV2ITF3_9HYPH</name>
<keyword evidence="1" id="KW-0238">DNA-binding</keyword>
<protein>
    <submittedName>
        <fullName evidence="1">DNA-binding XRE family transcriptional regulator</fullName>
    </submittedName>
</protein>
<accession>A0ABV2ITF3</accession>
<proteinExistence type="predicted"/>
<dbReference type="InterPro" id="IPR010982">
    <property type="entry name" value="Lambda_DNA-bd_dom_sf"/>
</dbReference>
<dbReference type="GO" id="GO:0003677">
    <property type="term" value="F:DNA binding"/>
    <property type="evidence" value="ECO:0007669"/>
    <property type="project" value="UniProtKB-KW"/>
</dbReference>
<dbReference type="CDD" id="cd00093">
    <property type="entry name" value="HTH_XRE"/>
    <property type="match status" value="1"/>
</dbReference>
<organism evidence="1 2">
    <name type="scientific">Rhizobium aquaticum</name>
    <dbReference type="NCBI Taxonomy" id="1549636"/>
    <lineage>
        <taxon>Bacteria</taxon>
        <taxon>Pseudomonadati</taxon>
        <taxon>Pseudomonadota</taxon>
        <taxon>Alphaproteobacteria</taxon>
        <taxon>Hyphomicrobiales</taxon>
        <taxon>Rhizobiaceae</taxon>
        <taxon>Rhizobium/Agrobacterium group</taxon>
        <taxon>Rhizobium</taxon>
    </lineage>
</organism>
<reference evidence="1 2" key="1">
    <citation type="submission" date="2024-06" db="EMBL/GenBank/DDBJ databases">
        <title>Genomic Encyclopedia of Type Strains, Phase IV (KMG-IV): sequencing the most valuable type-strain genomes for metagenomic binning, comparative biology and taxonomic classification.</title>
        <authorList>
            <person name="Goeker M."/>
        </authorList>
    </citation>
    <scope>NUCLEOTIDE SEQUENCE [LARGE SCALE GENOMIC DNA]</scope>
    <source>
        <strain evidence="1 2">DSM 29780</strain>
    </source>
</reference>
<dbReference type="EMBL" id="JBEPMB010000001">
    <property type="protein sequence ID" value="MET3611770.1"/>
    <property type="molecule type" value="Genomic_DNA"/>
</dbReference>
<sequence length="128" mass="13940">MRQANLMALADPAWIDVLRAEAAKDGRSKQAIADELGISRTAVSLLCAGKYTARMDKVSAKIAPKVMALYSQQVWCPHLRAPIGQSVCTEHHSAPMTMSDPDRLKQWAACRGCSQNPENQKTGECDAV</sequence>